<evidence type="ECO:0000256" key="3">
    <source>
        <dbReference type="ARBA" id="ARBA00004906"/>
    </source>
</evidence>
<evidence type="ECO:0000256" key="9">
    <source>
        <dbReference type="ARBA" id="ARBA00022786"/>
    </source>
</evidence>
<comment type="subcellular location">
    <subcellularLocation>
        <location evidence="2">Membrane</location>
        <topology evidence="2">Single-pass membrane protein</topology>
    </subcellularLocation>
</comment>
<dbReference type="PROSITE" id="PS50089">
    <property type="entry name" value="ZF_RING_2"/>
    <property type="match status" value="1"/>
</dbReference>
<dbReference type="AlphaFoldDB" id="A0A5N6Q1K7"/>
<evidence type="ECO:0000256" key="15">
    <source>
        <dbReference type="SAM" id="MobiDB-lite"/>
    </source>
</evidence>
<dbReference type="EMBL" id="SZYD01000001">
    <property type="protein sequence ID" value="KAD7478479.1"/>
    <property type="molecule type" value="Genomic_DNA"/>
</dbReference>
<dbReference type="InterPro" id="IPR013083">
    <property type="entry name" value="Znf_RING/FYVE/PHD"/>
</dbReference>
<evidence type="ECO:0000256" key="12">
    <source>
        <dbReference type="ARBA" id="ARBA00023136"/>
    </source>
</evidence>
<evidence type="ECO:0000256" key="2">
    <source>
        <dbReference type="ARBA" id="ARBA00004167"/>
    </source>
</evidence>
<dbReference type="FunFam" id="3.30.40.10:FF:000187">
    <property type="entry name" value="E3 ubiquitin-protein ligase ATL6"/>
    <property type="match status" value="1"/>
</dbReference>
<dbReference type="GO" id="GO:0016567">
    <property type="term" value="P:protein ubiquitination"/>
    <property type="evidence" value="ECO:0007669"/>
    <property type="project" value="UniProtKB-UniPathway"/>
</dbReference>
<dbReference type="SUPFAM" id="SSF101447">
    <property type="entry name" value="Formin homology 2 domain (FH2 domain)"/>
    <property type="match status" value="1"/>
</dbReference>
<keyword evidence="19" id="KW-1185">Reference proteome</keyword>
<dbReference type="CDD" id="cd16461">
    <property type="entry name" value="RING-H2_EL5-like"/>
    <property type="match status" value="1"/>
</dbReference>
<gene>
    <name evidence="18" type="ORF">E3N88_01615</name>
</gene>
<reference evidence="18 19" key="1">
    <citation type="submission" date="2019-05" db="EMBL/GenBank/DDBJ databases">
        <title>Mikania micrantha, genome provides insights into the molecular mechanism of rapid growth.</title>
        <authorList>
            <person name="Liu B."/>
        </authorList>
    </citation>
    <scope>NUCLEOTIDE SEQUENCE [LARGE SCALE GENOMIC DNA]</scope>
    <source>
        <strain evidence="18">NLD-2019</strain>
        <tissue evidence="18">Leaf</tissue>
    </source>
</reference>
<evidence type="ECO:0000256" key="5">
    <source>
        <dbReference type="ARBA" id="ARBA00022679"/>
    </source>
</evidence>
<dbReference type="OrthoDB" id="9984778at2759"/>
<dbReference type="PANTHER" id="PTHR46913">
    <property type="entry name" value="RING-H2 FINGER PROTEIN ATL16"/>
    <property type="match status" value="1"/>
</dbReference>
<evidence type="ECO:0000256" key="16">
    <source>
        <dbReference type="SAM" id="Phobius"/>
    </source>
</evidence>
<evidence type="ECO:0000259" key="17">
    <source>
        <dbReference type="PROSITE" id="PS50089"/>
    </source>
</evidence>
<dbReference type="GO" id="GO:0016020">
    <property type="term" value="C:membrane"/>
    <property type="evidence" value="ECO:0007669"/>
    <property type="project" value="UniProtKB-SubCell"/>
</dbReference>
<protein>
    <recommendedName>
        <fullName evidence="4">RING-type E3 ubiquitin transferase</fullName>
        <ecNumber evidence="4">2.3.2.27</ecNumber>
    </recommendedName>
</protein>
<evidence type="ECO:0000313" key="18">
    <source>
        <dbReference type="EMBL" id="KAD7478479.1"/>
    </source>
</evidence>
<feature type="compositionally biased region" description="Pro residues" evidence="15">
    <location>
        <begin position="21"/>
        <end position="40"/>
    </location>
</feature>
<evidence type="ECO:0000256" key="11">
    <source>
        <dbReference type="ARBA" id="ARBA00022989"/>
    </source>
</evidence>
<dbReference type="SMART" id="SM01197">
    <property type="entry name" value="FANCL_C"/>
    <property type="match status" value="1"/>
</dbReference>
<dbReference type="EC" id="2.3.2.27" evidence="4"/>
<keyword evidence="12 16" id="KW-0472">Membrane</keyword>
<evidence type="ECO:0000256" key="13">
    <source>
        <dbReference type="ARBA" id="ARBA00024209"/>
    </source>
</evidence>
<comment type="caution">
    <text evidence="18">The sequence shown here is derived from an EMBL/GenBank/DDBJ whole genome shotgun (WGS) entry which is preliminary data.</text>
</comment>
<comment type="catalytic activity">
    <reaction evidence="1">
        <text>S-ubiquitinyl-[E2 ubiquitin-conjugating enzyme]-L-cysteine + [acceptor protein]-L-lysine = [E2 ubiquitin-conjugating enzyme]-L-cysteine + N(6)-ubiquitinyl-[acceptor protein]-L-lysine.</text>
        <dbReference type="EC" id="2.3.2.27"/>
    </reaction>
</comment>
<proteinExistence type="inferred from homology"/>
<dbReference type="Pfam" id="PF13639">
    <property type="entry name" value="zf-RING_2"/>
    <property type="match status" value="1"/>
</dbReference>
<name>A0A5N6Q1K7_9ASTR</name>
<keyword evidence="5" id="KW-0808">Transferase</keyword>
<dbReference type="PANTHER" id="PTHR46913:SF19">
    <property type="entry name" value="RING-TYPE E3 UBIQUITIN TRANSFERASE"/>
    <property type="match status" value="1"/>
</dbReference>
<dbReference type="UniPathway" id="UPA00143"/>
<keyword evidence="10" id="KW-0862">Zinc</keyword>
<sequence>MEFSVSFNNKPCKFCDHEYAPQPPPPPPPIPPPPPPPPPMNDDLQSLPPILIIMFGVFSVSFSFICYLTCAKICRMRQRNRRITDHEAREDVVNEDLGPVIHNPIWLINTRGLDQSQIESIHVFKYKRDERLIEGTDCSICLSEFEDDERLRLLPKCSHAFHIPCIDTWLRSHKNCPLCRALIIKNVPNHDQTENPVTESDMIESSTTTEETEIPPVHDSQTTDDHRAVEVESNAEIAKNSGILDENAVENTPYSSNGSRVRADTDHLADHHHVQGKELVLKRQLVVSKKPSSMPKSGHKLHESRSSSSIHMYRKPKKSSSFGQVSSRIYNQSY</sequence>
<dbReference type="Proteomes" id="UP000326396">
    <property type="component" value="Linkage Group LG1"/>
</dbReference>
<accession>A0A5N6Q1K7</accession>
<dbReference type="SUPFAM" id="SSF57850">
    <property type="entry name" value="RING/U-box"/>
    <property type="match status" value="1"/>
</dbReference>
<evidence type="ECO:0000256" key="4">
    <source>
        <dbReference type="ARBA" id="ARBA00012483"/>
    </source>
</evidence>
<comment type="similarity">
    <text evidence="13">Belongs to the RING-type zinc finger family. ATL subfamily.</text>
</comment>
<keyword evidence="6 16" id="KW-0812">Transmembrane</keyword>
<feature type="transmembrane region" description="Helical" evidence="16">
    <location>
        <begin position="50"/>
        <end position="71"/>
    </location>
</feature>
<organism evidence="18 19">
    <name type="scientific">Mikania micrantha</name>
    <name type="common">bitter vine</name>
    <dbReference type="NCBI Taxonomy" id="192012"/>
    <lineage>
        <taxon>Eukaryota</taxon>
        <taxon>Viridiplantae</taxon>
        <taxon>Streptophyta</taxon>
        <taxon>Embryophyta</taxon>
        <taxon>Tracheophyta</taxon>
        <taxon>Spermatophyta</taxon>
        <taxon>Magnoliopsida</taxon>
        <taxon>eudicotyledons</taxon>
        <taxon>Gunneridae</taxon>
        <taxon>Pentapetalae</taxon>
        <taxon>asterids</taxon>
        <taxon>campanulids</taxon>
        <taxon>Asterales</taxon>
        <taxon>Asteraceae</taxon>
        <taxon>Asteroideae</taxon>
        <taxon>Heliantheae alliance</taxon>
        <taxon>Eupatorieae</taxon>
        <taxon>Mikania</taxon>
    </lineage>
</organism>
<feature type="compositionally biased region" description="Low complexity" evidence="15">
    <location>
        <begin position="198"/>
        <end position="209"/>
    </location>
</feature>
<dbReference type="SMART" id="SM00184">
    <property type="entry name" value="RING"/>
    <property type="match status" value="1"/>
</dbReference>
<feature type="compositionally biased region" description="Polar residues" evidence="15">
    <location>
        <begin position="319"/>
        <end position="334"/>
    </location>
</feature>
<dbReference type="Gene3D" id="3.30.40.10">
    <property type="entry name" value="Zinc/RING finger domain, C3HC4 (zinc finger)"/>
    <property type="match status" value="1"/>
</dbReference>
<evidence type="ECO:0000256" key="10">
    <source>
        <dbReference type="ARBA" id="ARBA00022833"/>
    </source>
</evidence>
<evidence type="ECO:0000313" key="19">
    <source>
        <dbReference type="Proteomes" id="UP000326396"/>
    </source>
</evidence>
<evidence type="ECO:0000256" key="7">
    <source>
        <dbReference type="ARBA" id="ARBA00022723"/>
    </source>
</evidence>
<feature type="region of interest" description="Disordered" evidence="15">
    <location>
        <begin position="16"/>
        <end position="43"/>
    </location>
</feature>
<keyword evidence="8 14" id="KW-0863">Zinc-finger</keyword>
<keyword evidence="11 16" id="KW-1133">Transmembrane helix</keyword>
<keyword evidence="7" id="KW-0479">Metal-binding</keyword>
<evidence type="ECO:0000256" key="14">
    <source>
        <dbReference type="PROSITE-ProRule" id="PRU00175"/>
    </source>
</evidence>
<dbReference type="GO" id="GO:0061630">
    <property type="term" value="F:ubiquitin protein ligase activity"/>
    <property type="evidence" value="ECO:0007669"/>
    <property type="project" value="UniProtKB-EC"/>
</dbReference>
<dbReference type="InterPro" id="IPR044600">
    <property type="entry name" value="ATL1/ATL16-like"/>
</dbReference>
<evidence type="ECO:0000256" key="8">
    <source>
        <dbReference type="ARBA" id="ARBA00022771"/>
    </source>
</evidence>
<feature type="region of interest" description="Disordered" evidence="15">
    <location>
        <begin position="289"/>
        <end position="334"/>
    </location>
</feature>
<evidence type="ECO:0000256" key="6">
    <source>
        <dbReference type="ARBA" id="ARBA00022692"/>
    </source>
</evidence>
<feature type="region of interest" description="Disordered" evidence="15">
    <location>
        <begin position="192"/>
        <end position="226"/>
    </location>
</feature>
<comment type="pathway">
    <text evidence="3">Protein modification; protein ubiquitination.</text>
</comment>
<dbReference type="InterPro" id="IPR001841">
    <property type="entry name" value="Znf_RING"/>
</dbReference>
<feature type="domain" description="RING-type" evidence="17">
    <location>
        <begin position="138"/>
        <end position="180"/>
    </location>
</feature>
<evidence type="ECO:0000256" key="1">
    <source>
        <dbReference type="ARBA" id="ARBA00000900"/>
    </source>
</evidence>
<dbReference type="GO" id="GO:0008270">
    <property type="term" value="F:zinc ion binding"/>
    <property type="evidence" value="ECO:0007669"/>
    <property type="project" value="UniProtKB-KW"/>
</dbReference>
<keyword evidence="9" id="KW-0833">Ubl conjugation pathway</keyword>